<evidence type="ECO:0000256" key="3">
    <source>
        <dbReference type="ARBA" id="ARBA00022825"/>
    </source>
</evidence>
<keyword evidence="8" id="KW-1185">Reference proteome</keyword>
<keyword evidence="4" id="KW-0732">Signal</keyword>
<dbReference type="Proteomes" id="UP000236220">
    <property type="component" value="Unassembled WGS sequence"/>
</dbReference>
<gene>
    <name evidence="7" type="ORF">Lysil_0058</name>
</gene>
<dbReference type="PRINTS" id="PR00862">
    <property type="entry name" value="PROLIGOPTASE"/>
</dbReference>
<dbReference type="GO" id="GO:0006508">
    <property type="term" value="P:proteolysis"/>
    <property type="evidence" value="ECO:0007669"/>
    <property type="project" value="UniProtKB-KW"/>
</dbReference>
<dbReference type="Gene3D" id="2.130.10.120">
    <property type="entry name" value="Prolyl oligopeptidase, N-terminal domain"/>
    <property type="match status" value="1"/>
</dbReference>
<dbReference type="SUPFAM" id="SSF50993">
    <property type="entry name" value="Peptidase/esterase 'gauge' domain"/>
    <property type="match status" value="1"/>
</dbReference>
<evidence type="ECO:0000259" key="5">
    <source>
        <dbReference type="Pfam" id="PF00326"/>
    </source>
</evidence>
<organism evidence="7 8">
    <name type="scientific">Solilutibacter silvestris</name>
    <dbReference type="NCBI Taxonomy" id="1645665"/>
    <lineage>
        <taxon>Bacteria</taxon>
        <taxon>Pseudomonadati</taxon>
        <taxon>Pseudomonadota</taxon>
        <taxon>Gammaproteobacteria</taxon>
        <taxon>Lysobacterales</taxon>
        <taxon>Lysobacteraceae</taxon>
        <taxon>Solilutibacter</taxon>
    </lineage>
</organism>
<accession>A0A2K1Q058</accession>
<dbReference type="GO" id="GO:0005829">
    <property type="term" value="C:cytosol"/>
    <property type="evidence" value="ECO:0007669"/>
    <property type="project" value="TreeGrafter"/>
</dbReference>
<dbReference type="EMBL" id="NPZB01000001">
    <property type="protein sequence ID" value="PNS08429.1"/>
    <property type="molecule type" value="Genomic_DNA"/>
</dbReference>
<feature type="domain" description="Peptidase S9A N-terminal" evidence="6">
    <location>
        <begin position="43"/>
        <end position="430"/>
    </location>
</feature>
<evidence type="ECO:0000256" key="1">
    <source>
        <dbReference type="ARBA" id="ARBA00022670"/>
    </source>
</evidence>
<dbReference type="InterPro" id="IPR023302">
    <property type="entry name" value="Pept_S9A_N"/>
</dbReference>
<feature type="chain" id="PRO_5014373144" evidence="4">
    <location>
        <begin position="29"/>
        <end position="719"/>
    </location>
</feature>
<evidence type="ECO:0000259" key="6">
    <source>
        <dbReference type="Pfam" id="PF02897"/>
    </source>
</evidence>
<evidence type="ECO:0000313" key="8">
    <source>
        <dbReference type="Proteomes" id="UP000236220"/>
    </source>
</evidence>
<evidence type="ECO:0000256" key="4">
    <source>
        <dbReference type="SAM" id="SignalP"/>
    </source>
</evidence>
<comment type="caution">
    <text evidence="7">The sequence shown here is derived from an EMBL/GenBank/DDBJ whole genome shotgun (WGS) entry which is preliminary data.</text>
</comment>
<dbReference type="PANTHER" id="PTHR42881">
    <property type="entry name" value="PROLYL ENDOPEPTIDASE"/>
    <property type="match status" value="1"/>
</dbReference>
<dbReference type="InterPro" id="IPR029058">
    <property type="entry name" value="AB_hydrolase_fold"/>
</dbReference>
<feature type="signal peptide" evidence="4">
    <location>
        <begin position="1"/>
        <end position="28"/>
    </location>
</feature>
<dbReference type="GO" id="GO:0004252">
    <property type="term" value="F:serine-type endopeptidase activity"/>
    <property type="evidence" value="ECO:0007669"/>
    <property type="project" value="InterPro"/>
</dbReference>
<dbReference type="SUPFAM" id="SSF53474">
    <property type="entry name" value="alpha/beta-Hydrolases"/>
    <property type="match status" value="1"/>
</dbReference>
<dbReference type="Pfam" id="PF02897">
    <property type="entry name" value="Peptidase_S9_N"/>
    <property type="match status" value="1"/>
</dbReference>
<dbReference type="Pfam" id="PF00326">
    <property type="entry name" value="Peptidase_S9"/>
    <property type="match status" value="1"/>
</dbReference>
<keyword evidence="3" id="KW-0720">Serine protease</keyword>
<dbReference type="InterPro" id="IPR002470">
    <property type="entry name" value="Peptidase_S9A"/>
</dbReference>
<protein>
    <submittedName>
        <fullName evidence="7">Serine protease</fullName>
    </submittedName>
</protein>
<proteinExistence type="predicted"/>
<reference evidence="7 8" key="1">
    <citation type="submission" date="2017-08" db="EMBL/GenBank/DDBJ databases">
        <title>Lysobacter sylvestris genome.</title>
        <authorList>
            <person name="Zhang D.-C."/>
            <person name="Albuquerque L."/>
            <person name="Franca L."/>
            <person name="Froufe H.J.C."/>
            <person name="Barroso C."/>
            <person name="Egas C."/>
            <person name="Da Costa M."/>
            <person name="Margesin R."/>
        </authorList>
    </citation>
    <scope>NUCLEOTIDE SEQUENCE [LARGE SCALE GENOMIC DNA]</scope>
    <source>
        <strain evidence="7 8">AM20-91</strain>
    </source>
</reference>
<dbReference type="Gene3D" id="3.40.50.1820">
    <property type="entry name" value="alpha/beta hydrolase"/>
    <property type="match status" value="1"/>
</dbReference>
<evidence type="ECO:0000256" key="2">
    <source>
        <dbReference type="ARBA" id="ARBA00022801"/>
    </source>
</evidence>
<dbReference type="AlphaFoldDB" id="A0A2K1Q058"/>
<sequence length="719" mass="79591">MNHGLRIASFGSIAVVAAALGFTGAGYAETAMQDGSKQAEATPEDANQWLEDIHGDKQMAWVKEHNARTEAELGGKPGFAKLQSDIRAILDSDAKIPGVYKQGEWYYNFWQDKQHVRGIWRRTTLAEYRKAQPKWETIIDLDALNKAEGSNWVWHGAQCLRPAYRKCLISLSPGGSDADTAREFDMTTRQFVKDGFVKPLAKGGLDWIDADHVFVQTDFGAGSMTTSGYPRIAKLWSRGTPMADAKVVYEGKPVDMAISANHDDTPGYERDFVNRTIDFYNNETFQRKADGTLAKIDVPDSMQRYVVRDWLVLEPRTDWMLGGKTYKAGSMLVANFNDWMAGKRELTELFVPTMTTSLAGATWTKHHVVLNILDDVKNHLQVLTPRTGGWKKSEFVGAPAIGAIGISAVDAVESDAVWMTASGYLTPTTLSIAEIGKAPEKLKSMPAFFDASKDVVEQHFVTSKDGTRVPYFIVHRKDMKLDGNNPTLLYGYGGFEVSMMPGYSGIIGKAWLNGPDGSGGGVYVVANIRGGGEYGPRWHEAALKQNRHKAYEDFAAVAQDLIDRKITSPKRLGTMGGSNGGLLMGNMLTQYPQLFGAIVIQVPLLDMKRYSHLLAGASWMAEYGDPDTADWDYIKTFSAYQLFDPAKQYPPTFIWTTTRDDRVHPGHARKMAAKMEAAGKNVRYFENIEGGHGAGSTSEQTAKTWALNYAFLWDVLGKK</sequence>
<evidence type="ECO:0000313" key="7">
    <source>
        <dbReference type="EMBL" id="PNS08429.1"/>
    </source>
</evidence>
<keyword evidence="1 7" id="KW-0645">Protease</keyword>
<name>A0A2K1Q058_9GAMM</name>
<keyword evidence="2" id="KW-0378">Hydrolase</keyword>
<dbReference type="InterPro" id="IPR051167">
    <property type="entry name" value="Prolyl_oligopep/macrocyclase"/>
</dbReference>
<dbReference type="InterPro" id="IPR001375">
    <property type="entry name" value="Peptidase_S9_cat"/>
</dbReference>
<dbReference type="PANTHER" id="PTHR42881:SF13">
    <property type="entry name" value="PROLYL ENDOPEPTIDASE"/>
    <property type="match status" value="1"/>
</dbReference>
<dbReference type="GO" id="GO:0070012">
    <property type="term" value="F:oligopeptidase activity"/>
    <property type="evidence" value="ECO:0007669"/>
    <property type="project" value="TreeGrafter"/>
</dbReference>
<feature type="domain" description="Peptidase S9 prolyl oligopeptidase catalytic" evidence="5">
    <location>
        <begin position="520"/>
        <end position="718"/>
    </location>
</feature>